<organism evidence="1 2">
    <name type="scientific">Gossypium australe</name>
    <dbReference type="NCBI Taxonomy" id="47621"/>
    <lineage>
        <taxon>Eukaryota</taxon>
        <taxon>Viridiplantae</taxon>
        <taxon>Streptophyta</taxon>
        <taxon>Embryophyta</taxon>
        <taxon>Tracheophyta</taxon>
        <taxon>Spermatophyta</taxon>
        <taxon>Magnoliopsida</taxon>
        <taxon>eudicotyledons</taxon>
        <taxon>Gunneridae</taxon>
        <taxon>Pentapetalae</taxon>
        <taxon>rosids</taxon>
        <taxon>malvids</taxon>
        <taxon>Malvales</taxon>
        <taxon>Malvaceae</taxon>
        <taxon>Malvoideae</taxon>
        <taxon>Gossypium</taxon>
    </lineage>
</organism>
<protein>
    <submittedName>
        <fullName evidence="1">Integrase</fullName>
    </submittedName>
</protein>
<name>A0A5B6UWD1_9ROSI</name>
<dbReference type="PANTHER" id="PTHR34072">
    <property type="entry name" value="ENZYMATIC POLYPROTEIN-RELATED"/>
    <property type="match status" value="1"/>
</dbReference>
<proteinExistence type="predicted"/>
<dbReference type="OrthoDB" id="111931at2759"/>
<gene>
    <name evidence="1" type="ORF">EPI10_028301</name>
</gene>
<reference evidence="2" key="1">
    <citation type="journal article" date="2019" name="Plant Biotechnol. J.">
        <title>Genome sequencing of the Australian wild diploid species Gossypium australe highlights disease resistance and delayed gland morphogenesis.</title>
        <authorList>
            <person name="Cai Y."/>
            <person name="Cai X."/>
            <person name="Wang Q."/>
            <person name="Wang P."/>
            <person name="Zhang Y."/>
            <person name="Cai C."/>
            <person name="Xu Y."/>
            <person name="Wang K."/>
            <person name="Zhou Z."/>
            <person name="Wang C."/>
            <person name="Geng S."/>
            <person name="Li B."/>
            <person name="Dong Q."/>
            <person name="Hou Y."/>
            <person name="Wang H."/>
            <person name="Ai P."/>
            <person name="Liu Z."/>
            <person name="Yi F."/>
            <person name="Sun M."/>
            <person name="An G."/>
            <person name="Cheng J."/>
            <person name="Zhang Y."/>
            <person name="Shi Q."/>
            <person name="Xie Y."/>
            <person name="Shi X."/>
            <person name="Chang Y."/>
            <person name="Huang F."/>
            <person name="Chen Y."/>
            <person name="Hong S."/>
            <person name="Mi L."/>
            <person name="Sun Q."/>
            <person name="Zhang L."/>
            <person name="Zhou B."/>
            <person name="Peng R."/>
            <person name="Zhang X."/>
            <person name="Liu F."/>
        </authorList>
    </citation>
    <scope>NUCLEOTIDE SEQUENCE [LARGE SCALE GENOMIC DNA]</scope>
    <source>
        <strain evidence="2">cv. PA1801</strain>
    </source>
</reference>
<dbReference type="SUPFAM" id="SSF56672">
    <property type="entry name" value="DNA/RNA polymerases"/>
    <property type="match status" value="1"/>
</dbReference>
<dbReference type="PANTHER" id="PTHR34072:SF59">
    <property type="entry name" value="CCHC-TYPE INTEGRASE"/>
    <property type="match status" value="1"/>
</dbReference>
<dbReference type="AlphaFoldDB" id="A0A5B6UWD1"/>
<dbReference type="InterPro" id="IPR043502">
    <property type="entry name" value="DNA/RNA_pol_sf"/>
</dbReference>
<sequence length="183" mass="21146">MQEGKVIAYTSRQLKPHEKNYPTHVLELAVIYLMDQKDLNLRQRRWLELLKDYELVIDYHPGKANVVVDELSRKSLYALRAMSTSLAWSNDGVVLVELRARPLFVQQICEAQKNDNEMQAKRAKSESGNDSEFWVSSDGCLMFHDRICVPKDGELIRKILNEAHVYENVQQSEEILLVAGNEK</sequence>
<comment type="caution">
    <text evidence="1">The sequence shown here is derived from an EMBL/GenBank/DDBJ whole genome shotgun (WGS) entry which is preliminary data.</text>
</comment>
<evidence type="ECO:0000313" key="1">
    <source>
        <dbReference type="EMBL" id="KAA3461753.1"/>
    </source>
</evidence>
<dbReference type="Proteomes" id="UP000325315">
    <property type="component" value="Unassembled WGS sequence"/>
</dbReference>
<keyword evidence="2" id="KW-1185">Reference proteome</keyword>
<evidence type="ECO:0000313" key="2">
    <source>
        <dbReference type="Proteomes" id="UP000325315"/>
    </source>
</evidence>
<accession>A0A5B6UWD1</accession>
<dbReference type="EMBL" id="SMMG02000009">
    <property type="protein sequence ID" value="KAA3461753.1"/>
    <property type="molecule type" value="Genomic_DNA"/>
</dbReference>